<dbReference type="InterPro" id="IPR002104">
    <property type="entry name" value="Integrase_catalytic"/>
</dbReference>
<evidence type="ECO:0000256" key="2">
    <source>
        <dbReference type="ARBA" id="ARBA00022908"/>
    </source>
</evidence>
<dbReference type="GO" id="GO:0007059">
    <property type="term" value="P:chromosome segregation"/>
    <property type="evidence" value="ECO:0007669"/>
    <property type="project" value="UniProtKB-KW"/>
</dbReference>
<dbReference type="PANTHER" id="PTHR30349">
    <property type="entry name" value="PHAGE INTEGRASE-RELATED"/>
    <property type="match status" value="1"/>
</dbReference>
<protein>
    <submittedName>
        <fullName evidence="9">Site-specific tyrosine recombinase XerD</fullName>
    </submittedName>
</protein>
<keyword evidence="4" id="KW-0233">DNA recombination</keyword>
<evidence type="ECO:0000259" key="8">
    <source>
        <dbReference type="PROSITE" id="PS51900"/>
    </source>
</evidence>
<dbReference type="InterPro" id="IPR004107">
    <property type="entry name" value="Integrase_SAM-like_N"/>
</dbReference>
<accession>A0A7C3QWY8</accession>
<evidence type="ECO:0000313" key="9">
    <source>
        <dbReference type="EMBL" id="HFT93728.1"/>
    </source>
</evidence>
<reference evidence="9" key="1">
    <citation type="journal article" date="2020" name="mSystems">
        <title>Genome- and Community-Level Interaction Insights into Carbon Utilization and Element Cycling Functions of Hydrothermarchaeota in Hydrothermal Sediment.</title>
        <authorList>
            <person name="Zhou Z."/>
            <person name="Liu Y."/>
            <person name="Xu W."/>
            <person name="Pan J."/>
            <person name="Luo Z.H."/>
            <person name="Li M."/>
        </authorList>
    </citation>
    <scope>NUCLEOTIDE SEQUENCE [LARGE SCALE GENOMIC DNA]</scope>
    <source>
        <strain evidence="9">SpSt-902</strain>
    </source>
</reference>
<dbReference type="EMBL" id="DTMM01000153">
    <property type="protein sequence ID" value="HFT93728.1"/>
    <property type="molecule type" value="Genomic_DNA"/>
</dbReference>
<evidence type="ECO:0000256" key="6">
    <source>
        <dbReference type="SAM" id="MobiDB-lite"/>
    </source>
</evidence>
<dbReference type="InterPro" id="IPR044068">
    <property type="entry name" value="CB"/>
</dbReference>
<evidence type="ECO:0000256" key="1">
    <source>
        <dbReference type="ARBA" id="ARBA00022829"/>
    </source>
</evidence>
<feature type="domain" description="Tyr recombinase" evidence="7">
    <location>
        <begin position="165"/>
        <end position="346"/>
    </location>
</feature>
<dbReference type="Pfam" id="PF02899">
    <property type="entry name" value="Phage_int_SAM_1"/>
    <property type="match status" value="1"/>
</dbReference>
<organism evidence="9">
    <name type="scientific">Leptospirillum ferriphilum</name>
    <dbReference type="NCBI Taxonomy" id="178606"/>
    <lineage>
        <taxon>Bacteria</taxon>
        <taxon>Pseudomonadati</taxon>
        <taxon>Nitrospirota</taxon>
        <taxon>Nitrospiria</taxon>
        <taxon>Nitrospirales</taxon>
        <taxon>Nitrospiraceae</taxon>
        <taxon>Leptospirillum</taxon>
    </lineage>
</organism>
<dbReference type="SUPFAM" id="SSF56349">
    <property type="entry name" value="DNA breaking-rejoining enzymes"/>
    <property type="match status" value="1"/>
</dbReference>
<dbReference type="AlphaFoldDB" id="A0A7C3QWY8"/>
<dbReference type="InterPro" id="IPR011010">
    <property type="entry name" value="DNA_brk_join_enz"/>
</dbReference>
<dbReference type="Pfam" id="PF00589">
    <property type="entry name" value="Phage_integrase"/>
    <property type="match status" value="1"/>
</dbReference>
<gene>
    <name evidence="9" type="ORF">ENX03_07325</name>
</gene>
<comment type="caution">
    <text evidence="9">The sequence shown here is derived from an EMBL/GenBank/DDBJ whole genome shotgun (WGS) entry which is preliminary data.</text>
</comment>
<dbReference type="GO" id="GO:0006310">
    <property type="term" value="P:DNA recombination"/>
    <property type="evidence" value="ECO:0007669"/>
    <property type="project" value="UniProtKB-KW"/>
</dbReference>
<dbReference type="GO" id="GO:0003677">
    <property type="term" value="F:DNA binding"/>
    <property type="evidence" value="ECO:0007669"/>
    <property type="project" value="UniProtKB-UniRule"/>
</dbReference>
<name>A0A7C3QWY8_9BACT</name>
<feature type="domain" description="Core-binding (CB)" evidence="8">
    <location>
        <begin position="57"/>
        <end position="144"/>
    </location>
</feature>
<dbReference type="PROSITE" id="PS51900">
    <property type="entry name" value="CB"/>
    <property type="match status" value="1"/>
</dbReference>
<dbReference type="GO" id="GO:0015074">
    <property type="term" value="P:DNA integration"/>
    <property type="evidence" value="ECO:0007669"/>
    <property type="project" value="UniProtKB-KW"/>
</dbReference>
<dbReference type="Gene3D" id="1.10.150.130">
    <property type="match status" value="1"/>
</dbReference>
<dbReference type="PROSITE" id="PS51898">
    <property type="entry name" value="TYR_RECOMBINASE"/>
    <property type="match status" value="1"/>
</dbReference>
<proteinExistence type="predicted"/>
<dbReference type="InterPro" id="IPR010998">
    <property type="entry name" value="Integrase_recombinase_N"/>
</dbReference>
<dbReference type="Gene3D" id="1.10.443.10">
    <property type="entry name" value="Intergrase catalytic core"/>
    <property type="match status" value="1"/>
</dbReference>
<keyword evidence="3 5" id="KW-0238">DNA-binding</keyword>
<evidence type="ECO:0000256" key="3">
    <source>
        <dbReference type="ARBA" id="ARBA00023125"/>
    </source>
</evidence>
<feature type="region of interest" description="Disordered" evidence="6">
    <location>
        <begin position="1"/>
        <end position="54"/>
    </location>
</feature>
<dbReference type="InterPro" id="IPR050090">
    <property type="entry name" value="Tyrosine_recombinase_XerCD"/>
</dbReference>
<keyword evidence="2" id="KW-0229">DNA integration</keyword>
<dbReference type="InterPro" id="IPR013762">
    <property type="entry name" value="Integrase-like_cat_sf"/>
</dbReference>
<evidence type="ECO:0000259" key="7">
    <source>
        <dbReference type="PROSITE" id="PS51898"/>
    </source>
</evidence>
<dbReference type="PANTHER" id="PTHR30349:SF81">
    <property type="entry name" value="TYROSINE RECOMBINASE XERC"/>
    <property type="match status" value="1"/>
</dbReference>
<keyword evidence="1" id="KW-0159">Chromosome partition</keyword>
<evidence type="ECO:0000256" key="4">
    <source>
        <dbReference type="ARBA" id="ARBA00023172"/>
    </source>
</evidence>
<sequence>MLLPAGSTGSRSSNGPVRRIPVGWEGFPPAASPWGRALGGKGSGRPRKHWTTREDAERQDALIRSYLEEIAQSGVSPRTLVAYRKDLESFRLFLRSRGKGDPTGGDVDRSLALSYLFDLEQREYRPRSVLRILSSLRSYYHWLCTKGLTATNPFEDLSGPRLPRTVPAILSERDMAALLARVPSGEGWAERRDRAILELFYLTGIRLSEMAHLLRSDLANASGRIRVRGKGNRERMVPLVGQAKETLLRFLEGPGGPPGDPLFPQAPGGAPLSVHQIGRIVRKHVREAGLGDRGVTPHTFRHSCATHLLDHGMDLRKIQELLGHRSLGTTQKYTHVGLAELRRKYDRIRQESPDHDDPNG</sequence>
<evidence type="ECO:0000256" key="5">
    <source>
        <dbReference type="PROSITE-ProRule" id="PRU01248"/>
    </source>
</evidence>